<comment type="caution">
    <text evidence="4">The sequence shown here is derived from an EMBL/GenBank/DDBJ whole genome shotgun (WGS) entry which is preliminary data.</text>
</comment>
<reference evidence="5" key="1">
    <citation type="submission" date="2024-07" db="EMBL/GenBank/DDBJ databases">
        <title>Two chromosome-level genome assemblies of Korean endemic species Abeliophyllum distichum and Forsythia ovata (Oleaceae).</title>
        <authorList>
            <person name="Jang H."/>
        </authorList>
    </citation>
    <scope>NUCLEOTIDE SEQUENCE [LARGE SCALE GENOMIC DNA]</scope>
</reference>
<dbReference type="Gene3D" id="1.25.40.10">
    <property type="entry name" value="Tetratricopeptide repeat domain"/>
    <property type="match status" value="1"/>
</dbReference>
<dbReference type="PROSITE" id="PS51375">
    <property type="entry name" value="PPR"/>
    <property type="match status" value="1"/>
</dbReference>
<evidence type="ECO:0000256" key="3">
    <source>
        <dbReference type="PROSITE-ProRule" id="PRU00708"/>
    </source>
</evidence>
<dbReference type="AlphaFoldDB" id="A0ABD1T145"/>
<evidence type="ECO:0008006" key="6">
    <source>
        <dbReference type="Google" id="ProtNLM"/>
    </source>
</evidence>
<evidence type="ECO:0000256" key="2">
    <source>
        <dbReference type="ARBA" id="ARBA00022737"/>
    </source>
</evidence>
<accession>A0ABD1T145</accession>
<proteinExistence type="inferred from homology"/>
<sequence>MVDRGVEPAVSAYDSMILGLSEQGNVAEGMQWLGTMLKSRLKPQKKTFERLVQCLSEADMLSDALFVLDYMLKMGFVGCYDGDNGLAAVGKSCTQFDDLNLQFCKGLTNTGLVQLALGCGRTLKSLEVAASAEITDVSLEA</sequence>
<evidence type="ECO:0000313" key="5">
    <source>
        <dbReference type="Proteomes" id="UP001604336"/>
    </source>
</evidence>
<keyword evidence="5" id="KW-1185">Reference proteome</keyword>
<dbReference type="EMBL" id="JBFOLK010000006">
    <property type="protein sequence ID" value="KAL2506442.1"/>
    <property type="molecule type" value="Genomic_DNA"/>
</dbReference>
<gene>
    <name evidence="4" type="ORF">Adt_22063</name>
</gene>
<organism evidence="4 5">
    <name type="scientific">Abeliophyllum distichum</name>
    <dbReference type="NCBI Taxonomy" id="126358"/>
    <lineage>
        <taxon>Eukaryota</taxon>
        <taxon>Viridiplantae</taxon>
        <taxon>Streptophyta</taxon>
        <taxon>Embryophyta</taxon>
        <taxon>Tracheophyta</taxon>
        <taxon>Spermatophyta</taxon>
        <taxon>Magnoliopsida</taxon>
        <taxon>eudicotyledons</taxon>
        <taxon>Gunneridae</taxon>
        <taxon>Pentapetalae</taxon>
        <taxon>asterids</taxon>
        <taxon>lamiids</taxon>
        <taxon>Lamiales</taxon>
        <taxon>Oleaceae</taxon>
        <taxon>Forsythieae</taxon>
        <taxon>Abeliophyllum</taxon>
    </lineage>
</organism>
<feature type="repeat" description="PPR" evidence="3">
    <location>
        <begin position="9"/>
        <end position="43"/>
    </location>
</feature>
<dbReference type="Proteomes" id="UP001604336">
    <property type="component" value="Unassembled WGS sequence"/>
</dbReference>
<dbReference type="InterPro" id="IPR011990">
    <property type="entry name" value="TPR-like_helical_dom_sf"/>
</dbReference>
<dbReference type="InterPro" id="IPR050667">
    <property type="entry name" value="PPR-containing_protein"/>
</dbReference>
<evidence type="ECO:0000313" key="4">
    <source>
        <dbReference type="EMBL" id="KAL2506442.1"/>
    </source>
</evidence>
<dbReference type="PANTHER" id="PTHR47939">
    <property type="entry name" value="MEMBRANE-ASSOCIATED SALT-INDUCIBLE PROTEIN-LIKE"/>
    <property type="match status" value="1"/>
</dbReference>
<name>A0ABD1T145_9LAMI</name>
<dbReference type="InterPro" id="IPR002885">
    <property type="entry name" value="PPR_rpt"/>
</dbReference>
<protein>
    <recommendedName>
        <fullName evidence="6">Pentatricopeptide repeat-containing protein</fullName>
    </recommendedName>
</protein>
<evidence type="ECO:0000256" key="1">
    <source>
        <dbReference type="ARBA" id="ARBA00007626"/>
    </source>
</evidence>
<comment type="similarity">
    <text evidence="1">Belongs to the PPR family. P subfamily.</text>
</comment>
<dbReference type="PANTHER" id="PTHR47939:SF4">
    <property type="entry name" value="PENTACOTRIPEPTIDE-REPEAT REGION OF PRORP DOMAIN-CONTAINING PROTEIN"/>
    <property type="match status" value="1"/>
</dbReference>
<keyword evidence="2" id="KW-0677">Repeat</keyword>